<dbReference type="InterPro" id="IPR028299">
    <property type="entry name" value="ClpA/B_CS2"/>
</dbReference>
<dbReference type="Proteomes" id="UP000231542">
    <property type="component" value="Unassembled WGS sequence"/>
</dbReference>
<evidence type="ECO:0000259" key="7">
    <source>
        <dbReference type="PROSITE" id="PS51903"/>
    </source>
</evidence>
<keyword evidence="6" id="KW-0472">Membrane</keyword>
<dbReference type="CDD" id="cd19499">
    <property type="entry name" value="RecA-like_ClpB_Hsp104-like"/>
    <property type="match status" value="1"/>
</dbReference>
<dbReference type="CDD" id="cd00009">
    <property type="entry name" value="AAA"/>
    <property type="match status" value="1"/>
</dbReference>
<reference evidence="8 9" key="1">
    <citation type="submission" date="2017-09" db="EMBL/GenBank/DDBJ databases">
        <title>Depth-based differentiation of microbial function through sediment-hosted aquifers and enrichment of novel symbionts in the deep terrestrial subsurface.</title>
        <authorList>
            <person name="Probst A.J."/>
            <person name="Ladd B."/>
            <person name="Jarett J.K."/>
            <person name="Geller-Mcgrath D.E."/>
            <person name="Sieber C.M."/>
            <person name="Emerson J.B."/>
            <person name="Anantharaman K."/>
            <person name="Thomas B.C."/>
            <person name="Malmstrom R."/>
            <person name="Stieglmeier M."/>
            <person name="Klingl A."/>
            <person name="Woyke T."/>
            <person name="Ryan C.M."/>
            <person name="Banfield J.F."/>
        </authorList>
    </citation>
    <scope>NUCLEOTIDE SEQUENCE [LARGE SCALE GENOMIC DNA]</scope>
    <source>
        <strain evidence="8">CG08_land_8_20_14_0_20_40_16</strain>
    </source>
</reference>
<keyword evidence="6" id="KW-1133">Transmembrane helix</keyword>
<dbReference type="Pfam" id="PF02861">
    <property type="entry name" value="Clp_N"/>
    <property type="match status" value="1"/>
</dbReference>
<keyword evidence="4" id="KW-0143">Chaperone</keyword>
<proteinExistence type="predicted"/>
<dbReference type="GO" id="GO:0005737">
    <property type="term" value="C:cytoplasm"/>
    <property type="evidence" value="ECO:0007669"/>
    <property type="project" value="TreeGrafter"/>
</dbReference>
<dbReference type="SUPFAM" id="SSF52540">
    <property type="entry name" value="P-loop containing nucleoside triphosphate hydrolases"/>
    <property type="match status" value="2"/>
</dbReference>
<dbReference type="PROSITE" id="PS00871">
    <property type="entry name" value="CLPAB_2"/>
    <property type="match status" value="1"/>
</dbReference>
<evidence type="ECO:0000256" key="4">
    <source>
        <dbReference type="ARBA" id="ARBA00023186"/>
    </source>
</evidence>
<evidence type="ECO:0000256" key="6">
    <source>
        <dbReference type="SAM" id="Phobius"/>
    </source>
</evidence>
<dbReference type="SMART" id="SM01086">
    <property type="entry name" value="ClpB_D2-small"/>
    <property type="match status" value="1"/>
</dbReference>
<dbReference type="GO" id="GO:0005524">
    <property type="term" value="F:ATP binding"/>
    <property type="evidence" value="ECO:0007669"/>
    <property type="project" value="UniProtKB-KW"/>
</dbReference>
<dbReference type="Gene3D" id="3.40.50.300">
    <property type="entry name" value="P-loop containing nucleotide triphosphate hydrolases"/>
    <property type="match status" value="2"/>
</dbReference>
<gene>
    <name evidence="8" type="ORF">COT24_01360</name>
</gene>
<accession>A0A2H0YYN9</accession>
<dbReference type="InterPro" id="IPR019489">
    <property type="entry name" value="Clp_ATPase_C"/>
</dbReference>
<dbReference type="InterPro" id="IPR036628">
    <property type="entry name" value="Clp_N_dom_sf"/>
</dbReference>
<dbReference type="GO" id="GO:0016887">
    <property type="term" value="F:ATP hydrolysis activity"/>
    <property type="evidence" value="ECO:0007669"/>
    <property type="project" value="InterPro"/>
</dbReference>
<dbReference type="GO" id="GO:0034605">
    <property type="term" value="P:cellular response to heat"/>
    <property type="evidence" value="ECO:0007669"/>
    <property type="project" value="TreeGrafter"/>
</dbReference>
<dbReference type="SMART" id="SM00382">
    <property type="entry name" value="AAA"/>
    <property type="match status" value="2"/>
</dbReference>
<dbReference type="InterPro" id="IPR001270">
    <property type="entry name" value="ClpA/B"/>
</dbReference>
<evidence type="ECO:0000313" key="8">
    <source>
        <dbReference type="EMBL" id="PIS42852.1"/>
    </source>
</evidence>
<evidence type="ECO:0000256" key="2">
    <source>
        <dbReference type="ARBA" id="ARBA00022741"/>
    </source>
</evidence>
<dbReference type="AlphaFoldDB" id="A0A2H0YYN9"/>
<dbReference type="EMBL" id="PEXU01000015">
    <property type="protein sequence ID" value="PIS42852.1"/>
    <property type="molecule type" value="Genomic_DNA"/>
</dbReference>
<keyword evidence="1 5" id="KW-0677">Repeat</keyword>
<dbReference type="InterPro" id="IPR050130">
    <property type="entry name" value="ClpA_ClpB"/>
</dbReference>
<feature type="transmembrane region" description="Helical" evidence="6">
    <location>
        <begin position="76"/>
        <end position="95"/>
    </location>
</feature>
<comment type="caution">
    <text evidence="8">The sequence shown here is derived from an EMBL/GenBank/DDBJ whole genome shotgun (WGS) entry which is preliminary data.</text>
</comment>
<dbReference type="InterPro" id="IPR041546">
    <property type="entry name" value="ClpA/ClpB_AAA_lid"/>
</dbReference>
<dbReference type="Pfam" id="PF17871">
    <property type="entry name" value="AAA_lid_9"/>
    <property type="match status" value="1"/>
</dbReference>
<feature type="domain" description="Clp R" evidence="7">
    <location>
        <begin position="176"/>
        <end position="318"/>
    </location>
</feature>
<dbReference type="PANTHER" id="PTHR11638:SF18">
    <property type="entry name" value="HEAT SHOCK PROTEIN 104"/>
    <property type="match status" value="1"/>
</dbReference>
<dbReference type="Pfam" id="PF07724">
    <property type="entry name" value="AAA_2"/>
    <property type="match status" value="1"/>
</dbReference>
<protein>
    <recommendedName>
        <fullName evidence="7">Clp R domain-containing protein</fullName>
    </recommendedName>
</protein>
<dbReference type="FunFam" id="3.40.50.300:FF:000025">
    <property type="entry name" value="ATP-dependent Clp protease subunit"/>
    <property type="match status" value="1"/>
</dbReference>
<name>A0A2H0YYN9_9BACT</name>
<dbReference type="Pfam" id="PF00004">
    <property type="entry name" value="AAA"/>
    <property type="match status" value="1"/>
</dbReference>
<dbReference type="InterPro" id="IPR027417">
    <property type="entry name" value="P-loop_NTPase"/>
</dbReference>
<dbReference type="Pfam" id="PF10431">
    <property type="entry name" value="ClpB_D2-small"/>
    <property type="match status" value="1"/>
</dbReference>
<organism evidence="8 9">
    <name type="scientific">Candidatus Kerfeldbacteria bacterium CG08_land_8_20_14_0_20_40_16</name>
    <dbReference type="NCBI Taxonomy" id="2014244"/>
    <lineage>
        <taxon>Bacteria</taxon>
        <taxon>Candidatus Kerfeldiibacteriota</taxon>
    </lineage>
</organism>
<evidence type="ECO:0000256" key="1">
    <source>
        <dbReference type="ARBA" id="ARBA00022737"/>
    </source>
</evidence>
<keyword evidence="3" id="KW-0067">ATP-binding</keyword>
<evidence type="ECO:0000256" key="5">
    <source>
        <dbReference type="PROSITE-ProRule" id="PRU01251"/>
    </source>
</evidence>
<dbReference type="PROSITE" id="PS51903">
    <property type="entry name" value="CLP_R"/>
    <property type="match status" value="1"/>
</dbReference>
<dbReference type="PANTHER" id="PTHR11638">
    <property type="entry name" value="ATP-DEPENDENT CLP PROTEASE"/>
    <property type="match status" value="1"/>
</dbReference>
<dbReference type="InterPro" id="IPR003593">
    <property type="entry name" value="AAA+_ATPase"/>
</dbReference>
<dbReference type="Gene3D" id="1.10.1780.10">
    <property type="entry name" value="Clp, N-terminal domain"/>
    <property type="match status" value="1"/>
</dbReference>
<dbReference type="SUPFAM" id="SSF81923">
    <property type="entry name" value="Double Clp-N motif"/>
    <property type="match status" value="1"/>
</dbReference>
<dbReference type="InterPro" id="IPR003959">
    <property type="entry name" value="ATPase_AAA_core"/>
</dbReference>
<dbReference type="Gene3D" id="1.10.8.60">
    <property type="match status" value="2"/>
</dbReference>
<dbReference type="PRINTS" id="PR00300">
    <property type="entry name" value="CLPPROTEASEA"/>
</dbReference>
<keyword evidence="6" id="KW-0812">Transmembrane</keyword>
<sequence>MAFYNNQPAENNPIELIPCDRCNGYSRLISSKEEIRCSKCGGLGMYAYYLGDALYWGKKMNTISIVEDKLERGIRITINGLLILLAVLGILLGFLEVVRSLDQISVISDLLNLKKPGLLLFWISLLGDLYIFYRIDQEESMKYSVKRKSYTTAAPLPHQFTFDQVESLPNNKKIDISKTFAEDALKVVEESWKLARRLNHTEVHSLHLLASLLTLKQSILIFGRMRVSVKILGQKVFRALKQEQHTIGEQTGFSPEFYNLLFMAYTEASRLRRDKVDVTELLVVIAKTHKVAQEILYDLEVDFNKLKNVAEWIYITKLLQERWRRFRSKAQLKPKSIMNRAMTARPTPTLDQFSRDLTLAARAGALFPLIDREKEMEEILRILEQRLGNILMVGDAGVGKTIIGEGIAERMTAEDVPKTLQDKRLVSLDTGGLVAGAHAQGEIEGRMMSAINEAALAGNVVLFIDDVANLVGASSTAGAQDASGILANALSQGLIQVISVVTTTDFNLYLKNNDAFMRRFQVVKINEMDDNAAIQILEARSGGMEYRQKVFFAYDAIESAVKLSRRYIHDRYLPAKALDIIEEAAIYTRETKGENAIVGKNEVAAVLSEKTNVKVTTVTSEEENLLINLEEKVHERIVGQDEAVHLVAEALRRARAELRDTNRPIANFLFIGPTGVGKTELAKTVAEVYFGAETKMIRLDMSEYQDQSSLSRLIGAPPGYKGASAGGYLTETVRSAPFSLVLLDELEKAHPDILNVFLQVMDDGRLTDGAGRTIDFTNAILIATSNAGTLQIQEGLRAGLTIDQIQQQVLDQVLKNYFRPEFLNRFDGIVLFKPLEFEQVVQIAQLELQKVANQLATKGVTLRADPEAIVELAREGYNPEMGARPLRRAIQNKVDSALAKEMLSGQIGRRDVVVLEPGGTIRIEKAAEL</sequence>
<keyword evidence="2" id="KW-0547">Nucleotide-binding</keyword>
<evidence type="ECO:0000313" key="9">
    <source>
        <dbReference type="Proteomes" id="UP000231542"/>
    </source>
</evidence>
<dbReference type="InterPro" id="IPR004176">
    <property type="entry name" value="Clp_R_N"/>
</dbReference>
<evidence type="ECO:0000256" key="3">
    <source>
        <dbReference type="ARBA" id="ARBA00022840"/>
    </source>
</evidence>